<organism evidence="2 3">
    <name type="scientific">Actinomadura alba</name>
    <dbReference type="NCBI Taxonomy" id="406431"/>
    <lineage>
        <taxon>Bacteria</taxon>
        <taxon>Bacillati</taxon>
        <taxon>Actinomycetota</taxon>
        <taxon>Actinomycetes</taxon>
        <taxon>Streptosporangiales</taxon>
        <taxon>Thermomonosporaceae</taxon>
        <taxon>Actinomadura</taxon>
    </lineage>
</organism>
<reference evidence="2 3" key="1">
    <citation type="submission" date="2020-06" db="EMBL/GenBank/DDBJ databases">
        <title>Actinomadura xiongansis sp. nov., isolated from soil of Baiyangdian.</title>
        <authorList>
            <person name="Zhang X."/>
        </authorList>
    </citation>
    <scope>NUCLEOTIDE SEQUENCE [LARGE SCALE GENOMIC DNA]</scope>
    <source>
        <strain evidence="2 3">HBUM206468</strain>
    </source>
</reference>
<keyword evidence="3" id="KW-1185">Reference proteome</keyword>
<dbReference type="RefSeq" id="WP_187248263.1">
    <property type="nucleotide sequence ID" value="NZ_BAAAOK010000034.1"/>
</dbReference>
<comment type="caution">
    <text evidence="2">The sequence shown here is derived from an EMBL/GenBank/DDBJ whole genome shotgun (WGS) entry which is preliminary data.</text>
</comment>
<sequence length="61" mass="6653">MEELLVARLDRAGFDHRTTTIAADDTTLLSLTARPVALVPKERGPGAEAQYPDIISHPTRP</sequence>
<evidence type="ECO:0000313" key="3">
    <source>
        <dbReference type="Proteomes" id="UP000805614"/>
    </source>
</evidence>
<evidence type="ECO:0000313" key="2">
    <source>
        <dbReference type="EMBL" id="MBC6471226.1"/>
    </source>
</evidence>
<name>A0ABR7M293_9ACTN</name>
<accession>A0ABR7M293</accession>
<dbReference type="Proteomes" id="UP000805614">
    <property type="component" value="Unassembled WGS sequence"/>
</dbReference>
<feature type="region of interest" description="Disordered" evidence="1">
    <location>
        <begin position="41"/>
        <end position="61"/>
    </location>
</feature>
<protein>
    <submittedName>
        <fullName evidence="2">Uncharacterized protein</fullName>
    </submittedName>
</protein>
<dbReference type="EMBL" id="JABVEC010000062">
    <property type="protein sequence ID" value="MBC6471226.1"/>
    <property type="molecule type" value="Genomic_DNA"/>
</dbReference>
<evidence type="ECO:0000256" key="1">
    <source>
        <dbReference type="SAM" id="MobiDB-lite"/>
    </source>
</evidence>
<gene>
    <name evidence="2" type="ORF">HKK74_37950</name>
</gene>
<proteinExistence type="predicted"/>